<comment type="caution">
    <text evidence="1">The sequence shown here is derived from an EMBL/GenBank/DDBJ whole genome shotgun (WGS) entry which is preliminary data.</text>
</comment>
<keyword evidence="2" id="KW-1185">Reference proteome</keyword>
<gene>
    <name evidence="1" type="ORF">J2853_008552</name>
</gene>
<organism evidence="1 2">
    <name type="scientific">Streptosporangium lutulentum</name>
    <dbReference type="NCBI Taxonomy" id="1461250"/>
    <lineage>
        <taxon>Bacteria</taxon>
        <taxon>Bacillati</taxon>
        <taxon>Actinomycetota</taxon>
        <taxon>Actinomycetes</taxon>
        <taxon>Streptosporangiales</taxon>
        <taxon>Streptosporangiaceae</taxon>
        <taxon>Streptosporangium</taxon>
    </lineage>
</organism>
<dbReference type="RefSeq" id="WP_307567138.1">
    <property type="nucleotide sequence ID" value="NZ_JAUSQU010000001.1"/>
</dbReference>
<dbReference type="Proteomes" id="UP001225356">
    <property type="component" value="Unassembled WGS sequence"/>
</dbReference>
<evidence type="ECO:0000313" key="2">
    <source>
        <dbReference type="Proteomes" id="UP001225356"/>
    </source>
</evidence>
<evidence type="ECO:0000313" key="1">
    <source>
        <dbReference type="EMBL" id="MDP9849341.1"/>
    </source>
</evidence>
<sequence length="126" mass="13526">MAEPPPPKGLPSTALDHEQLRLLATSGFGTLSSDLHDVVKHATNALTSIGDLPSDEEVDQGFLQWFAPKRDQMLELTDDLAGAYGDVGEGLLAMSHNLTTIDWGVVKDLEKLPDYTVGGPVKRADS</sequence>
<evidence type="ECO:0008006" key="3">
    <source>
        <dbReference type="Google" id="ProtNLM"/>
    </source>
</evidence>
<proteinExistence type="predicted"/>
<dbReference type="EMBL" id="JAUSQU010000001">
    <property type="protein sequence ID" value="MDP9849341.1"/>
    <property type="molecule type" value="Genomic_DNA"/>
</dbReference>
<name>A0ABT9QRG1_9ACTN</name>
<protein>
    <recommendedName>
        <fullName evidence="3">WXG100 family type VII secretion target</fullName>
    </recommendedName>
</protein>
<accession>A0ABT9QRG1</accession>
<reference evidence="1 2" key="1">
    <citation type="submission" date="2023-07" db="EMBL/GenBank/DDBJ databases">
        <title>Sequencing the genomes of 1000 actinobacteria strains.</title>
        <authorList>
            <person name="Klenk H.-P."/>
        </authorList>
    </citation>
    <scope>NUCLEOTIDE SEQUENCE [LARGE SCALE GENOMIC DNA]</scope>
    <source>
        <strain evidence="1 2">DSM 46740</strain>
    </source>
</reference>